<feature type="transmembrane region" description="Helical" evidence="1">
    <location>
        <begin position="70"/>
        <end position="90"/>
    </location>
</feature>
<protein>
    <submittedName>
        <fullName evidence="3">Histidine kinase</fullName>
    </submittedName>
</protein>
<name>A0ABY1W8T0_9GAMM</name>
<evidence type="ECO:0000313" key="3">
    <source>
        <dbReference type="EMBL" id="TAA16159.1"/>
    </source>
</evidence>
<organism evidence="3 4">
    <name type="scientific">Pseudoxanthomonas winnipegensis</name>
    <dbReference type="NCBI Taxonomy" id="2480810"/>
    <lineage>
        <taxon>Bacteria</taxon>
        <taxon>Pseudomonadati</taxon>
        <taxon>Pseudomonadota</taxon>
        <taxon>Gammaproteobacteria</taxon>
        <taxon>Lysobacterales</taxon>
        <taxon>Lysobacteraceae</taxon>
        <taxon>Pseudoxanthomonas</taxon>
    </lineage>
</organism>
<dbReference type="EMBL" id="SHME01000011">
    <property type="protein sequence ID" value="TAA16159.1"/>
    <property type="molecule type" value="Genomic_DNA"/>
</dbReference>
<keyword evidence="4" id="KW-1185">Reference proteome</keyword>
<dbReference type="InterPro" id="IPR036890">
    <property type="entry name" value="HATPase_C_sf"/>
</dbReference>
<dbReference type="PANTHER" id="PTHR34220:SF7">
    <property type="entry name" value="SENSOR HISTIDINE KINASE YPDA"/>
    <property type="match status" value="1"/>
</dbReference>
<comment type="caution">
    <text evidence="3">The sequence shown here is derived from an EMBL/GenBank/DDBJ whole genome shotgun (WGS) entry which is preliminary data.</text>
</comment>
<dbReference type="InterPro" id="IPR050640">
    <property type="entry name" value="Bact_2-comp_sensor_kinase"/>
</dbReference>
<dbReference type="Gene3D" id="3.30.565.10">
    <property type="entry name" value="Histidine kinase-like ATPase, C-terminal domain"/>
    <property type="match status" value="1"/>
</dbReference>
<keyword evidence="1" id="KW-1133">Transmembrane helix</keyword>
<dbReference type="InterPro" id="IPR010559">
    <property type="entry name" value="Sig_transdc_His_kin_internal"/>
</dbReference>
<dbReference type="PANTHER" id="PTHR34220">
    <property type="entry name" value="SENSOR HISTIDINE KINASE YPDA"/>
    <property type="match status" value="1"/>
</dbReference>
<reference evidence="3 4" key="1">
    <citation type="submission" date="2019-02" db="EMBL/GenBank/DDBJ databases">
        <title>WGS of Pseudoxanthomonas species novum from clinical isolates.</title>
        <authorList>
            <person name="Bernier A.-M."/>
            <person name="Bernard K."/>
            <person name="Vachon A."/>
        </authorList>
    </citation>
    <scope>NUCLEOTIDE SEQUENCE [LARGE SCALE GENOMIC DNA]</scope>
    <source>
        <strain evidence="4">NML 170316</strain>
    </source>
</reference>
<dbReference type="Pfam" id="PF06580">
    <property type="entry name" value="His_kinase"/>
    <property type="match status" value="1"/>
</dbReference>
<feature type="transmembrane region" description="Helical" evidence="1">
    <location>
        <begin position="102"/>
        <end position="123"/>
    </location>
</feature>
<evidence type="ECO:0000256" key="1">
    <source>
        <dbReference type="SAM" id="Phobius"/>
    </source>
</evidence>
<evidence type="ECO:0000259" key="2">
    <source>
        <dbReference type="Pfam" id="PF06580"/>
    </source>
</evidence>
<feature type="transmembrane region" description="Helical" evidence="1">
    <location>
        <begin position="44"/>
        <end position="64"/>
    </location>
</feature>
<keyword evidence="1" id="KW-0472">Membrane</keyword>
<evidence type="ECO:0000313" key="4">
    <source>
        <dbReference type="Proteomes" id="UP000293089"/>
    </source>
</evidence>
<sequence length="384" mass="41965">MAADPYRGRLEDHLGRLDHARSRAGQLTTMAPDASVFSPPPWRVSLMAALPIGLCLLVMAVPAVGHGHALAYRTLYLLAFLAWVPVLIRLQRALWRAGWSPWKTVPLLLAVTYLMAVVNNVLGFLLPEAMGWSGAQPPRWPRVFFGIDDCWLALIAYCAANALVGHSHALKEAQGRQAQALLAARDAELRALRYQLNPHFLFNTLNGVSSLVAQARGEEACTMLARLGGFLRATLDRPSHEVSVAEELAMTETYLAIEQVRLGDRLRVEWDIGHGVLDASLPSLLLQPLVENAIRHGIARRSAAGRLSIALHARAGQLQLRVVNDLAPDDEAQGGRTLGHANVRQRLAWLYPQRHAFAAGLEDGVYVVAIAIPLQRLAPRGDAA</sequence>
<keyword evidence="1" id="KW-0812">Transmembrane</keyword>
<feature type="domain" description="Signal transduction histidine kinase internal region" evidence="2">
    <location>
        <begin position="187"/>
        <end position="266"/>
    </location>
</feature>
<gene>
    <name evidence="3" type="ORF">EA658_20830</name>
</gene>
<accession>A0ABY1W8T0</accession>
<keyword evidence="3" id="KW-0808">Transferase</keyword>
<dbReference type="GO" id="GO:0016301">
    <property type="term" value="F:kinase activity"/>
    <property type="evidence" value="ECO:0007669"/>
    <property type="project" value="UniProtKB-KW"/>
</dbReference>
<dbReference type="SUPFAM" id="SSF55874">
    <property type="entry name" value="ATPase domain of HSP90 chaperone/DNA topoisomerase II/histidine kinase"/>
    <property type="match status" value="1"/>
</dbReference>
<dbReference type="Proteomes" id="UP000293089">
    <property type="component" value="Unassembled WGS sequence"/>
</dbReference>
<keyword evidence="3" id="KW-0418">Kinase</keyword>
<proteinExistence type="predicted"/>